<dbReference type="AlphaFoldDB" id="A0ABD1H8S9"/>
<evidence type="ECO:0000259" key="1">
    <source>
        <dbReference type="PROSITE" id="PS50181"/>
    </source>
</evidence>
<evidence type="ECO:0000313" key="3">
    <source>
        <dbReference type="Proteomes" id="UP001567538"/>
    </source>
</evidence>
<dbReference type="PROSITE" id="PS50181">
    <property type="entry name" value="FBOX"/>
    <property type="match status" value="1"/>
</dbReference>
<dbReference type="InterPro" id="IPR036047">
    <property type="entry name" value="F-box-like_dom_sf"/>
</dbReference>
<name>A0ABD1H8S9_SALDI</name>
<dbReference type="Gene3D" id="1.20.1280.50">
    <property type="match status" value="1"/>
</dbReference>
<organism evidence="2 3">
    <name type="scientific">Salvia divinorum</name>
    <name type="common">Maria pastora</name>
    <name type="synonym">Diviner's sage</name>
    <dbReference type="NCBI Taxonomy" id="28513"/>
    <lineage>
        <taxon>Eukaryota</taxon>
        <taxon>Viridiplantae</taxon>
        <taxon>Streptophyta</taxon>
        <taxon>Embryophyta</taxon>
        <taxon>Tracheophyta</taxon>
        <taxon>Spermatophyta</taxon>
        <taxon>Magnoliopsida</taxon>
        <taxon>eudicotyledons</taxon>
        <taxon>Gunneridae</taxon>
        <taxon>Pentapetalae</taxon>
        <taxon>asterids</taxon>
        <taxon>lamiids</taxon>
        <taxon>Lamiales</taxon>
        <taxon>Lamiaceae</taxon>
        <taxon>Nepetoideae</taxon>
        <taxon>Mentheae</taxon>
        <taxon>Salviinae</taxon>
        <taxon>Salvia</taxon>
        <taxon>Salvia subgen. Calosphace</taxon>
    </lineage>
</organism>
<dbReference type="InterPro" id="IPR006527">
    <property type="entry name" value="F-box-assoc_dom_typ1"/>
</dbReference>
<dbReference type="Pfam" id="PF07734">
    <property type="entry name" value="FBA_1"/>
    <property type="match status" value="1"/>
</dbReference>
<dbReference type="CDD" id="cd22157">
    <property type="entry name" value="F-box_AtFBW1-like"/>
    <property type="match status" value="1"/>
</dbReference>
<dbReference type="NCBIfam" id="TIGR01640">
    <property type="entry name" value="F_box_assoc_1"/>
    <property type="match status" value="1"/>
</dbReference>
<proteinExistence type="predicted"/>
<dbReference type="Proteomes" id="UP001567538">
    <property type="component" value="Unassembled WGS sequence"/>
</dbReference>
<protein>
    <submittedName>
        <fullName evidence="2">F-box/kelch-repeat protein-like protein</fullName>
    </submittedName>
</protein>
<dbReference type="InterPro" id="IPR050796">
    <property type="entry name" value="SCF_F-box_component"/>
</dbReference>
<dbReference type="Pfam" id="PF00646">
    <property type="entry name" value="F-box"/>
    <property type="match status" value="1"/>
</dbReference>
<gene>
    <name evidence="2" type="ORF">AAHA92_13603</name>
</gene>
<keyword evidence="3" id="KW-1185">Reference proteome</keyword>
<accession>A0ABD1H8S9</accession>
<feature type="domain" description="F-box" evidence="1">
    <location>
        <begin position="2"/>
        <end position="48"/>
    </location>
</feature>
<dbReference type="SUPFAM" id="SSF81383">
    <property type="entry name" value="F-box domain"/>
    <property type="match status" value="1"/>
</dbReference>
<dbReference type="EMBL" id="JBEAFC010000006">
    <property type="protein sequence ID" value="KAL1552856.1"/>
    <property type="molecule type" value="Genomic_DNA"/>
</dbReference>
<sequence>MDTITLHLPEEIFEEIISNLPVKSLLRFRCVSKSWCCLIDSNRFIKTHLQKSTTHSRRHERWLERWQYIFTSYSRNPILQFMRLPNNVQNPIDDPINHHIIPSSKIVGHSNGLVCILNLPALFFLWNPSTRISIQLPRPDCEEFDCIVKLGFGWDEQSDACKVFAVLSKKETKMGKIYSSKTNSWKTVEHGSLNLYDVDGEFACGRIYWLTKNGYFEIFDLESELFGRIELPCKQMVGDDLYLKSLFQFDLCMVYYDSHKKMRKIWAMMPLVDEFWLELVVSFPVPYLKTTTFQSCFCVESLVPPVSHKIA</sequence>
<dbReference type="PANTHER" id="PTHR31672">
    <property type="entry name" value="BNACNNG10540D PROTEIN"/>
    <property type="match status" value="1"/>
</dbReference>
<dbReference type="SMART" id="SM00256">
    <property type="entry name" value="FBOX"/>
    <property type="match status" value="1"/>
</dbReference>
<dbReference type="InterPro" id="IPR001810">
    <property type="entry name" value="F-box_dom"/>
</dbReference>
<comment type="caution">
    <text evidence="2">The sequence shown here is derived from an EMBL/GenBank/DDBJ whole genome shotgun (WGS) entry which is preliminary data.</text>
</comment>
<dbReference type="InterPro" id="IPR017451">
    <property type="entry name" value="F-box-assoc_interact_dom"/>
</dbReference>
<evidence type="ECO:0000313" key="2">
    <source>
        <dbReference type="EMBL" id="KAL1552856.1"/>
    </source>
</evidence>
<reference evidence="2 3" key="1">
    <citation type="submission" date="2024-06" db="EMBL/GenBank/DDBJ databases">
        <title>A chromosome level genome sequence of Diviner's sage (Salvia divinorum).</title>
        <authorList>
            <person name="Ford S.A."/>
            <person name="Ro D.-K."/>
            <person name="Ness R.W."/>
            <person name="Phillips M.A."/>
        </authorList>
    </citation>
    <scope>NUCLEOTIDE SEQUENCE [LARGE SCALE GENOMIC DNA]</scope>
    <source>
        <strain evidence="2">SAF-2024a</strain>
        <tissue evidence="2">Leaf</tissue>
    </source>
</reference>
<dbReference type="PANTHER" id="PTHR31672:SF13">
    <property type="entry name" value="F-BOX PROTEIN CPR30-LIKE"/>
    <property type="match status" value="1"/>
</dbReference>